<organism evidence="3">
    <name type="scientific">Arabidopsis lyrata subsp. lyrata</name>
    <name type="common">Lyre-leaved rock-cress</name>
    <dbReference type="NCBI Taxonomy" id="81972"/>
    <lineage>
        <taxon>Eukaryota</taxon>
        <taxon>Viridiplantae</taxon>
        <taxon>Streptophyta</taxon>
        <taxon>Embryophyta</taxon>
        <taxon>Tracheophyta</taxon>
        <taxon>Spermatophyta</taxon>
        <taxon>Magnoliopsida</taxon>
        <taxon>eudicotyledons</taxon>
        <taxon>Gunneridae</taxon>
        <taxon>Pentapetalae</taxon>
        <taxon>rosids</taxon>
        <taxon>malvids</taxon>
        <taxon>Brassicales</taxon>
        <taxon>Brassicaceae</taxon>
        <taxon>Camelineae</taxon>
        <taxon>Arabidopsis</taxon>
    </lineage>
</organism>
<dbReference type="Proteomes" id="UP000008694">
    <property type="component" value="Unassembled WGS sequence"/>
</dbReference>
<dbReference type="EMBL" id="GL348715">
    <property type="protein sequence ID" value="EFH62105.1"/>
    <property type="molecule type" value="Genomic_DNA"/>
</dbReference>
<proteinExistence type="predicted"/>
<protein>
    <submittedName>
        <fullName evidence="2">Predicted protein</fullName>
    </submittedName>
</protein>
<accession>D7LB40</accession>
<evidence type="ECO:0000256" key="1">
    <source>
        <dbReference type="SAM" id="MobiDB-lite"/>
    </source>
</evidence>
<keyword evidence="3" id="KW-1185">Reference proteome</keyword>
<evidence type="ECO:0000313" key="2">
    <source>
        <dbReference type="EMBL" id="EFH62105.1"/>
    </source>
</evidence>
<dbReference type="AlphaFoldDB" id="D7LB40"/>
<name>D7LB40_ARALL</name>
<dbReference type="HOGENOM" id="CLU_1379819_0_0_1"/>
<dbReference type="Gramene" id="fgenesh1_pg.C_scaffold_3002730">
    <property type="protein sequence ID" value="fgenesh1_pg.C_scaffold_3002730"/>
    <property type="gene ID" value="fgenesh1_pg.C_scaffold_3002730"/>
</dbReference>
<sequence length="198" mass="21716">MTTTREGGSSSTRERLSSPRRSKRLKQSDPNQSEIPAVVDDVVEDQGDASASANDVSDHEKKICWEDLHKMDVDYRGCGEGHNQAAEHMEEPQQNVLAAEQKEEELLAPYLVKRMMKTAVAEAWFEKSVEPAVGGGFEKIGDDTLDDEFGFEKNVEPAVGGDDTLDDDSVGGKKTRDDEAADLEMVGEKETGGKIVKK</sequence>
<feature type="compositionally biased region" description="Low complexity" evidence="1">
    <location>
        <begin position="1"/>
        <end position="11"/>
    </location>
</feature>
<feature type="region of interest" description="Disordered" evidence="1">
    <location>
        <begin position="1"/>
        <end position="59"/>
    </location>
</feature>
<evidence type="ECO:0000313" key="3">
    <source>
        <dbReference type="Proteomes" id="UP000008694"/>
    </source>
</evidence>
<reference evidence="3" key="1">
    <citation type="journal article" date="2011" name="Nat. Genet.">
        <title>The Arabidopsis lyrata genome sequence and the basis of rapid genome size change.</title>
        <authorList>
            <person name="Hu T.T."/>
            <person name="Pattyn P."/>
            <person name="Bakker E.G."/>
            <person name="Cao J."/>
            <person name="Cheng J.-F."/>
            <person name="Clark R.M."/>
            <person name="Fahlgren N."/>
            <person name="Fawcett J.A."/>
            <person name="Grimwood J."/>
            <person name="Gundlach H."/>
            <person name="Haberer G."/>
            <person name="Hollister J.D."/>
            <person name="Ossowski S."/>
            <person name="Ottilar R.P."/>
            <person name="Salamov A.A."/>
            <person name="Schneeberger K."/>
            <person name="Spannagl M."/>
            <person name="Wang X."/>
            <person name="Yang L."/>
            <person name="Nasrallah M.E."/>
            <person name="Bergelson J."/>
            <person name="Carrington J.C."/>
            <person name="Gaut B.S."/>
            <person name="Schmutz J."/>
            <person name="Mayer K.F.X."/>
            <person name="Van de Peer Y."/>
            <person name="Grigoriev I.V."/>
            <person name="Nordborg M."/>
            <person name="Weigel D."/>
            <person name="Guo Y.-L."/>
        </authorList>
    </citation>
    <scope>NUCLEOTIDE SEQUENCE [LARGE SCALE GENOMIC DNA]</scope>
    <source>
        <strain evidence="3">cv. MN47</strain>
    </source>
</reference>
<feature type="region of interest" description="Disordered" evidence="1">
    <location>
        <begin position="153"/>
        <end position="198"/>
    </location>
</feature>
<gene>
    <name evidence="2" type="ORF">ARALYDRAFT_342967</name>
</gene>